<dbReference type="InterPro" id="IPR050135">
    <property type="entry name" value="dGTPase-like"/>
</dbReference>
<evidence type="ECO:0000259" key="1">
    <source>
        <dbReference type="Pfam" id="PF01966"/>
    </source>
</evidence>
<dbReference type="CDD" id="cd00077">
    <property type="entry name" value="HDc"/>
    <property type="match status" value="1"/>
</dbReference>
<evidence type="ECO:0000313" key="2">
    <source>
        <dbReference type="EMBL" id="KKO02699.1"/>
    </source>
</evidence>
<dbReference type="PANTHER" id="PTHR11373">
    <property type="entry name" value="DEOXYNUCLEOSIDE TRIPHOSPHATE TRIPHOSPHOHYDROLASE"/>
    <property type="match status" value="1"/>
</dbReference>
<dbReference type="GO" id="GO:0005634">
    <property type="term" value="C:nucleus"/>
    <property type="evidence" value="ECO:0007669"/>
    <property type="project" value="TreeGrafter"/>
</dbReference>
<protein>
    <recommendedName>
        <fullName evidence="1">HD domain-containing protein</fullName>
    </recommendedName>
</protein>
<dbReference type="PANTHER" id="PTHR11373:SF4">
    <property type="entry name" value="DEOXYNUCLEOSIDE TRIPHOSPHATE TRIPHOSPHOHYDROLASE SAMHD1"/>
    <property type="match status" value="1"/>
</dbReference>
<sequence>MEYKDRIYGKNEIGEPIILELMKSKSMQRLKGIDQHGHFEPYFPDTKCDRFEHSVGVLILLKRFGASLEEQVAGLIHDVSHTVFSHVGDYVYGSEVSHDFQDSYHQEFIENSKIPEILNRYGIDYKFILDETNFPLKESPLPNLCADRIDYFLRDAVLTGKVSLEKINNFLDNLVIIDNLWVFKDKNLAREYSLLYLKMNNWFWSGLESAVMLKTMGELLKYAINKQVISKDDLFTTDSNVWTKIRAGTAQDNHLARLIERADNKFKYKVSDKNNYDLYAQVKSRAVDPLILVNNHLKKLSELDPEFINLKNKYLQPKEYYIKFLEAR</sequence>
<dbReference type="GO" id="GO:0008832">
    <property type="term" value="F:dGTPase activity"/>
    <property type="evidence" value="ECO:0007669"/>
    <property type="project" value="TreeGrafter"/>
</dbReference>
<dbReference type="AlphaFoldDB" id="A0A0F9YE18"/>
<dbReference type="Pfam" id="PF01966">
    <property type="entry name" value="HD"/>
    <property type="match status" value="1"/>
</dbReference>
<dbReference type="GO" id="GO:0006203">
    <property type="term" value="P:dGTP catabolic process"/>
    <property type="evidence" value="ECO:0007669"/>
    <property type="project" value="TreeGrafter"/>
</dbReference>
<dbReference type="SUPFAM" id="SSF109604">
    <property type="entry name" value="HD-domain/PDEase-like"/>
    <property type="match status" value="1"/>
</dbReference>
<comment type="caution">
    <text evidence="2">The sequence shown here is derived from an EMBL/GenBank/DDBJ whole genome shotgun (WGS) entry which is preliminary data.</text>
</comment>
<dbReference type="InterPro" id="IPR006674">
    <property type="entry name" value="HD_domain"/>
</dbReference>
<dbReference type="EMBL" id="LAZR01000029">
    <property type="protein sequence ID" value="KKO02699.1"/>
    <property type="molecule type" value="Genomic_DNA"/>
</dbReference>
<reference evidence="2" key="1">
    <citation type="journal article" date="2015" name="Nature">
        <title>Complex archaea that bridge the gap between prokaryotes and eukaryotes.</title>
        <authorList>
            <person name="Spang A."/>
            <person name="Saw J.H."/>
            <person name="Jorgensen S.L."/>
            <person name="Zaremba-Niedzwiedzka K."/>
            <person name="Martijn J."/>
            <person name="Lind A.E."/>
            <person name="van Eijk R."/>
            <person name="Schleper C."/>
            <person name="Guy L."/>
            <person name="Ettema T.J."/>
        </authorList>
    </citation>
    <scope>NUCLEOTIDE SEQUENCE</scope>
</reference>
<name>A0A0F9YE18_9ZZZZ</name>
<feature type="domain" description="HD" evidence="1">
    <location>
        <begin position="50"/>
        <end position="98"/>
    </location>
</feature>
<gene>
    <name evidence="2" type="ORF">LCGC14_0101480</name>
</gene>
<proteinExistence type="predicted"/>
<dbReference type="InterPro" id="IPR003607">
    <property type="entry name" value="HD/PDEase_dom"/>
</dbReference>
<organism evidence="2">
    <name type="scientific">marine sediment metagenome</name>
    <dbReference type="NCBI Taxonomy" id="412755"/>
    <lineage>
        <taxon>unclassified sequences</taxon>
        <taxon>metagenomes</taxon>
        <taxon>ecological metagenomes</taxon>
    </lineage>
</organism>
<dbReference type="Gene3D" id="1.10.3210.10">
    <property type="entry name" value="Hypothetical protein af1432"/>
    <property type="match status" value="1"/>
</dbReference>
<accession>A0A0F9YE18</accession>